<dbReference type="OrthoDB" id="2270193at2759"/>
<dbReference type="EMBL" id="JAACJM010000003">
    <property type="protein sequence ID" value="KAF5373577.1"/>
    <property type="molecule type" value="Genomic_DNA"/>
</dbReference>
<evidence type="ECO:0000259" key="2">
    <source>
        <dbReference type="Pfam" id="PF25540"/>
    </source>
</evidence>
<feature type="domain" description="DUF7923" evidence="2">
    <location>
        <begin position="87"/>
        <end position="265"/>
    </location>
</feature>
<dbReference type="AlphaFoldDB" id="A0A8H5GZ06"/>
<protein>
    <recommendedName>
        <fullName evidence="2">DUF7923 domain-containing protein</fullName>
    </recommendedName>
</protein>
<dbReference type="InterPro" id="IPR057683">
    <property type="entry name" value="DUF7923"/>
</dbReference>
<sequence>MSATSNKQTNPTAEGHRVQISLNQLNDDVATLVAENTAHLAKITDLQKEVNVYKRAYDDLDNKHKALENITAELERKNEDLETRLKGSRVVILIDGDGSIFRKELLYQGTKGGLSAARQLSDHLTQFLTSNYGSRQYKLWVYIFLNKGGLMQSLKQGGHPQCAKKLEQFMAGFNQAAERFSMIDVGWAKEAADAKIKTYLEDEVRTSQTFKIIFGGCHDNGYVNNLRSQITAGYRDKLVLLKTYTEMAMGISELGLPTMSVTELFMTEKLRITFTPDIGHSRSNSIPATPMIHRDSDTLSVTSEQAFSDMGLYSPQKALLDLPGPSGSNDKSFTLSACSPLQADNLNLEPLKPRQLDPKIVEYSCPFLQFSQVF</sequence>
<keyword evidence="1" id="KW-0175">Coiled coil</keyword>
<evidence type="ECO:0000256" key="1">
    <source>
        <dbReference type="SAM" id="Coils"/>
    </source>
</evidence>
<dbReference type="PANTHER" id="PTHR37543">
    <property type="entry name" value="CCCH ZINC FINGER DNA BINDING PROTEIN (AFU_ORTHOLOGUE AFUA_5G12760)"/>
    <property type="match status" value="1"/>
</dbReference>
<dbReference type="Proteomes" id="UP000559256">
    <property type="component" value="Unassembled WGS sequence"/>
</dbReference>
<evidence type="ECO:0000313" key="4">
    <source>
        <dbReference type="Proteomes" id="UP000559256"/>
    </source>
</evidence>
<comment type="caution">
    <text evidence="3">The sequence shown here is derived from an EMBL/GenBank/DDBJ whole genome shotgun (WGS) entry which is preliminary data.</text>
</comment>
<gene>
    <name evidence="3" type="ORF">D9758_000905</name>
</gene>
<accession>A0A8H5GZ06</accession>
<name>A0A8H5GZ06_9AGAR</name>
<proteinExistence type="predicted"/>
<dbReference type="Pfam" id="PF25540">
    <property type="entry name" value="DUF7923"/>
    <property type="match status" value="1"/>
</dbReference>
<keyword evidence="4" id="KW-1185">Reference proteome</keyword>
<feature type="coiled-coil region" evidence="1">
    <location>
        <begin position="43"/>
        <end position="84"/>
    </location>
</feature>
<organism evidence="3 4">
    <name type="scientific">Tetrapyrgos nigripes</name>
    <dbReference type="NCBI Taxonomy" id="182062"/>
    <lineage>
        <taxon>Eukaryota</taxon>
        <taxon>Fungi</taxon>
        <taxon>Dikarya</taxon>
        <taxon>Basidiomycota</taxon>
        <taxon>Agaricomycotina</taxon>
        <taxon>Agaricomycetes</taxon>
        <taxon>Agaricomycetidae</taxon>
        <taxon>Agaricales</taxon>
        <taxon>Marasmiineae</taxon>
        <taxon>Marasmiaceae</taxon>
        <taxon>Tetrapyrgos</taxon>
    </lineage>
</organism>
<evidence type="ECO:0000313" key="3">
    <source>
        <dbReference type="EMBL" id="KAF5373577.1"/>
    </source>
</evidence>
<reference evidence="3 4" key="1">
    <citation type="journal article" date="2020" name="ISME J.">
        <title>Uncovering the hidden diversity of litter-decomposition mechanisms in mushroom-forming fungi.</title>
        <authorList>
            <person name="Floudas D."/>
            <person name="Bentzer J."/>
            <person name="Ahren D."/>
            <person name="Johansson T."/>
            <person name="Persson P."/>
            <person name="Tunlid A."/>
        </authorList>
    </citation>
    <scope>NUCLEOTIDE SEQUENCE [LARGE SCALE GENOMIC DNA]</scope>
    <source>
        <strain evidence="3 4">CBS 291.85</strain>
    </source>
</reference>
<dbReference type="PANTHER" id="PTHR37543:SF1">
    <property type="entry name" value="CCCH ZINC FINGER DNA BINDING PROTEIN (AFU_ORTHOLOGUE AFUA_5G12760)"/>
    <property type="match status" value="1"/>
</dbReference>